<dbReference type="InterPro" id="IPR029039">
    <property type="entry name" value="Flavoprotein-like_sf"/>
</dbReference>
<dbReference type="InterPro" id="IPR052200">
    <property type="entry name" value="Protoporphyrinogen_IX_DH"/>
</dbReference>
<dbReference type="RefSeq" id="WP_222198535.1">
    <property type="nucleotide sequence ID" value="NZ_JAIMFO010000004.1"/>
</dbReference>
<evidence type="ECO:0000313" key="2">
    <source>
        <dbReference type="EMBL" id="MBY4796807.1"/>
    </source>
</evidence>
<evidence type="ECO:0000259" key="1">
    <source>
        <dbReference type="Pfam" id="PF12724"/>
    </source>
</evidence>
<comment type="caution">
    <text evidence="2">The sequence shown here is derived from an EMBL/GenBank/DDBJ whole genome shotgun (WGS) entry which is preliminary data.</text>
</comment>
<feature type="domain" description="Flavodoxin" evidence="1">
    <location>
        <begin position="4"/>
        <end position="71"/>
    </location>
</feature>
<reference evidence="2 3" key="1">
    <citation type="submission" date="2021-08" db="EMBL/GenBank/DDBJ databases">
        <title>Collinsella faecalis sp. nov. isolated from swine faeces.</title>
        <authorList>
            <person name="Oh B.S."/>
            <person name="Lee J.H."/>
        </authorList>
    </citation>
    <scope>NUCLEOTIDE SEQUENCE [LARGE SCALE GENOMIC DNA]</scope>
    <source>
        <strain evidence="2 3">AGMB00827</strain>
    </source>
</reference>
<dbReference type="Proteomes" id="UP000700908">
    <property type="component" value="Unassembled WGS sequence"/>
</dbReference>
<dbReference type="EMBL" id="JAIMFO010000004">
    <property type="protein sequence ID" value="MBY4796807.1"/>
    <property type="molecule type" value="Genomic_DNA"/>
</dbReference>
<dbReference type="SUPFAM" id="SSF52218">
    <property type="entry name" value="Flavoproteins"/>
    <property type="match status" value="1"/>
</dbReference>
<sequence>MKTIILYRSKHRGNTKKLVDAIAAFDKGVETLDIATLGKDEYPDLSSYRLIGVASGIYYGHFDRDLKRVLEHSLSYGDKIFGLMTYGGANKWYGRDLVAVCQLKMASVLTMYGCRGFDSWGLFRLFGGIGVGHPNEEDIQGAVDFYARLREDYEEILEQEWQARSRRLAQEAAHPRRGFFSNLVHRVTSRFSNRKEEPRG</sequence>
<keyword evidence="3" id="KW-1185">Reference proteome</keyword>
<evidence type="ECO:0000313" key="3">
    <source>
        <dbReference type="Proteomes" id="UP000700908"/>
    </source>
</evidence>
<accession>A0ABS7MHU5</accession>
<dbReference type="PANTHER" id="PTHR38030:SF2">
    <property type="entry name" value="PROTOPORPHYRINOGEN IX DEHYDROGENASE [QUINONE]"/>
    <property type="match status" value="1"/>
</dbReference>
<organism evidence="2 3">
    <name type="scientific">Collinsella ureilytica</name>
    <dbReference type="NCBI Taxonomy" id="2869515"/>
    <lineage>
        <taxon>Bacteria</taxon>
        <taxon>Bacillati</taxon>
        <taxon>Actinomycetota</taxon>
        <taxon>Coriobacteriia</taxon>
        <taxon>Coriobacteriales</taxon>
        <taxon>Coriobacteriaceae</taxon>
        <taxon>Collinsella</taxon>
    </lineage>
</organism>
<protein>
    <recommendedName>
        <fullName evidence="1">Flavodoxin domain-containing protein</fullName>
    </recommendedName>
</protein>
<dbReference type="InterPro" id="IPR026816">
    <property type="entry name" value="Flavodoxin_dom"/>
</dbReference>
<dbReference type="PANTHER" id="PTHR38030">
    <property type="entry name" value="PROTOPORPHYRINOGEN IX DEHYDROGENASE [MENAQUINONE]"/>
    <property type="match status" value="1"/>
</dbReference>
<name>A0ABS7MHU5_9ACTN</name>
<dbReference type="Gene3D" id="3.40.50.360">
    <property type="match status" value="1"/>
</dbReference>
<proteinExistence type="predicted"/>
<gene>
    <name evidence="2" type="ORF">K6V98_00280</name>
</gene>
<dbReference type="Pfam" id="PF12724">
    <property type="entry name" value="Flavodoxin_5"/>
    <property type="match status" value="1"/>
</dbReference>